<dbReference type="GO" id="GO:0046872">
    <property type="term" value="F:metal ion binding"/>
    <property type="evidence" value="ECO:0007669"/>
    <property type="project" value="UniProtKB-KW"/>
</dbReference>
<dbReference type="InterPro" id="IPR025657">
    <property type="entry name" value="RadC_JAB"/>
</dbReference>
<dbReference type="CDD" id="cd08071">
    <property type="entry name" value="MPN_DUF2466"/>
    <property type="match status" value="1"/>
</dbReference>
<evidence type="ECO:0000259" key="6">
    <source>
        <dbReference type="PROSITE" id="PS50249"/>
    </source>
</evidence>
<evidence type="ECO:0000313" key="7">
    <source>
        <dbReference type="EMBL" id="PRD12345.1"/>
    </source>
</evidence>
<dbReference type="Pfam" id="PF04002">
    <property type="entry name" value="RadC"/>
    <property type="match status" value="1"/>
</dbReference>
<evidence type="ECO:0000256" key="3">
    <source>
        <dbReference type="ARBA" id="ARBA00022801"/>
    </source>
</evidence>
<evidence type="ECO:0000256" key="2">
    <source>
        <dbReference type="ARBA" id="ARBA00022723"/>
    </source>
</evidence>
<dbReference type="Proteomes" id="UP000239181">
    <property type="component" value="Unassembled WGS sequence"/>
</dbReference>
<dbReference type="PANTHER" id="PTHR30471">
    <property type="entry name" value="DNA REPAIR PROTEIN RADC"/>
    <property type="match status" value="1"/>
</dbReference>
<keyword evidence="5" id="KW-0482">Metalloprotease</keyword>
<dbReference type="PROSITE" id="PS50249">
    <property type="entry name" value="MPN"/>
    <property type="match status" value="1"/>
</dbReference>
<name>A0A2S9I3J9_9GAMM</name>
<feature type="domain" description="MPN" evidence="6">
    <location>
        <begin position="64"/>
        <end position="186"/>
    </location>
</feature>
<gene>
    <name evidence="7" type="ORF">CQW29_27030</name>
</gene>
<evidence type="ECO:0000256" key="1">
    <source>
        <dbReference type="ARBA" id="ARBA00022670"/>
    </source>
</evidence>
<proteinExistence type="predicted"/>
<evidence type="ECO:0000313" key="8">
    <source>
        <dbReference type="Proteomes" id="UP000239181"/>
    </source>
</evidence>
<evidence type="ECO:0000256" key="4">
    <source>
        <dbReference type="ARBA" id="ARBA00022833"/>
    </source>
</evidence>
<dbReference type="RefSeq" id="WP_105595825.1">
    <property type="nucleotide sequence ID" value="NZ_PDET01000042.1"/>
</dbReference>
<dbReference type="Gene3D" id="3.40.140.10">
    <property type="entry name" value="Cytidine Deaminase, domain 2"/>
    <property type="match status" value="1"/>
</dbReference>
<protein>
    <submittedName>
        <fullName evidence="7">DNA repair protein RadC</fullName>
    </submittedName>
</protein>
<dbReference type="InterPro" id="IPR001405">
    <property type="entry name" value="UPF0758"/>
</dbReference>
<keyword evidence="8" id="KW-1185">Reference proteome</keyword>
<organism evidence="7 8">
    <name type="scientific">Pantoea coffeiphila</name>
    <dbReference type="NCBI Taxonomy" id="1465635"/>
    <lineage>
        <taxon>Bacteria</taxon>
        <taxon>Pseudomonadati</taxon>
        <taxon>Pseudomonadota</taxon>
        <taxon>Gammaproteobacteria</taxon>
        <taxon>Enterobacterales</taxon>
        <taxon>Erwiniaceae</taxon>
        <taxon>Pantoea</taxon>
    </lineage>
</organism>
<evidence type="ECO:0000256" key="5">
    <source>
        <dbReference type="ARBA" id="ARBA00023049"/>
    </source>
</evidence>
<sequence>MNTHNVNTAASESSKTWVENQYNQNLFSSLFIRDDAGNYAMASHSQILSEAAKVIELRYPSGTAFTKNEVVEEFFRAKLAGSEREVFAVAFLNNQNELIAYRELFLGTINTTCIYPREVMRAAMAFNAAALILAHNHPSFYREASRHDIEVTRKIVDVMNAVNVRVLDHIIVAGNTCVSMASRGQM</sequence>
<dbReference type="GO" id="GO:0008237">
    <property type="term" value="F:metallopeptidase activity"/>
    <property type="evidence" value="ECO:0007669"/>
    <property type="project" value="UniProtKB-KW"/>
</dbReference>
<dbReference type="PANTHER" id="PTHR30471:SF6">
    <property type="entry name" value="UPF0758 PROTEIN VC_0510"/>
    <property type="match status" value="1"/>
</dbReference>
<accession>A0A2S9I3J9</accession>
<dbReference type="GO" id="GO:0006508">
    <property type="term" value="P:proteolysis"/>
    <property type="evidence" value="ECO:0007669"/>
    <property type="project" value="UniProtKB-KW"/>
</dbReference>
<reference evidence="7 8" key="1">
    <citation type="submission" date="2017-10" db="EMBL/GenBank/DDBJ databases">
        <title>Draft genome of two endophytic bacteria isolated from 'guarana' Paullinia cupana (Mart.) Ducke.</title>
        <authorList>
            <person name="Siqueira K.A."/>
            <person name="Liotti R.G."/>
            <person name="Mendes T.A."/>
            <person name="Soares M.A."/>
        </authorList>
    </citation>
    <scope>NUCLEOTIDE SEQUENCE [LARGE SCALE GENOMIC DNA]</scope>
    <source>
        <strain evidence="7 8">342</strain>
    </source>
</reference>
<dbReference type="InterPro" id="IPR037518">
    <property type="entry name" value="MPN"/>
</dbReference>
<keyword evidence="1" id="KW-0645">Protease</keyword>
<comment type="caution">
    <text evidence="7">The sequence shown here is derived from an EMBL/GenBank/DDBJ whole genome shotgun (WGS) entry which is preliminary data.</text>
</comment>
<dbReference type="OrthoDB" id="9804482at2"/>
<dbReference type="AlphaFoldDB" id="A0A2S9I3J9"/>
<keyword evidence="3" id="KW-0378">Hydrolase</keyword>
<keyword evidence="4" id="KW-0862">Zinc</keyword>
<dbReference type="EMBL" id="PDET01000042">
    <property type="protein sequence ID" value="PRD12345.1"/>
    <property type="molecule type" value="Genomic_DNA"/>
</dbReference>
<keyword evidence="2" id="KW-0479">Metal-binding</keyword>